<keyword evidence="5" id="KW-0175">Coiled coil</keyword>
<feature type="domain" description="NlpC/P60" evidence="6">
    <location>
        <begin position="283"/>
        <end position="398"/>
    </location>
</feature>
<evidence type="ECO:0000313" key="7">
    <source>
        <dbReference type="EMBL" id="MCK9874676.1"/>
    </source>
</evidence>
<keyword evidence="4" id="KW-0788">Thiol protease</keyword>
<protein>
    <submittedName>
        <fullName evidence="7">C40 family peptidase</fullName>
    </submittedName>
</protein>
<organism evidence="7 8">
    <name type="scientific">Frankia umida</name>
    <dbReference type="NCBI Taxonomy" id="573489"/>
    <lineage>
        <taxon>Bacteria</taxon>
        <taxon>Bacillati</taxon>
        <taxon>Actinomycetota</taxon>
        <taxon>Actinomycetes</taxon>
        <taxon>Frankiales</taxon>
        <taxon>Frankiaceae</taxon>
        <taxon>Frankia</taxon>
    </lineage>
</organism>
<dbReference type="SUPFAM" id="SSF54001">
    <property type="entry name" value="Cysteine proteinases"/>
    <property type="match status" value="1"/>
</dbReference>
<feature type="coiled-coil region" evidence="5">
    <location>
        <begin position="49"/>
        <end position="80"/>
    </location>
</feature>
<name>A0ABT0JSY6_9ACTN</name>
<accession>A0ABT0JSY6</accession>
<dbReference type="RefSeq" id="WP_248823296.1">
    <property type="nucleotide sequence ID" value="NZ_JALKFT010000002.1"/>
</dbReference>
<dbReference type="PROSITE" id="PS51935">
    <property type="entry name" value="NLPC_P60"/>
    <property type="match status" value="1"/>
</dbReference>
<evidence type="ECO:0000256" key="2">
    <source>
        <dbReference type="ARBA" id="ARBA00022670"/>
    </source>
</evidence>
<evidence type="ECO:0000256" key="5">
    <source>
        <dbReference type="SAM" id="Coils"/>
    </source>
</evidence>
<comment type="caution">
    <text evidence="7">The sequence shown here is derived from an EMBL/GenBank/DDBJ whole genome shotgun (WGS) entry which is preliminary data.</text>
</comment>
<dbReference type="InterPro" id="IPR051794">
    <property type="entry name" value="PG_Endopeptidase_C40"/>
</dbReference>
<keyword evidence="8" id="KW-1185">Reference proteome</keyword>
<evidence type="ECO:0000256" key="1">
    <source>
        <dbReference type="ARBA" id="ARBA00007074"/>
    </source>
</evidence>
<dbReference type="PANTHER" id="PTHR47359">
    <property type="entry name" value="PEPTIDOGLYCAN DL-ENDOPEPTIDASE CWLO"/>
    <property type="match status" value="1"/>
</dbReference>
<dbReference type="Gene3D" id="3.90.1720.10">
    <property type="entry name" value="endopeptidase domain like (from Nostoc punctiforme)"/>
    <property type="match status" value="1"/>
</dbReference>
<dbReference type="InterPro" id="IPR000064">
    <property type="entry name" value="NLP_P60_dom"/>
</dbReference>
<evidence type="ECO:0000313" key="8">
    <source>
        <dbReference type="Proteomes" id="UP001201873"/>
    </source>
</evidence>
<keyword evidence="3" id="KW-0378">Hydrolase</keyword>
<dbReference type="InterPro" id="IPR038765">
    <property type="entry name" value="Papain-like_cys_pep_sf"/>
</dbReference>
<reference evidence="7 8" key="1">
    <citation type="submission" date="2022-04" db="EMBL/GenBank/DDBJ databases">
        <title>Genome diversity in the genus Frankia.</title>
        <authorList>
            <person name="Carlos-Shanley C."/>
            <person name="Hahn D."/>
        </authorList>
    </citation>
    <scope>NUCLEOTIDE SEQUENCE [LARGE SCALE GENOMIC DNA]</scope>
    <source>
        <strain evidence="7 8">Ag45/Mut15</strain>
    </source>
</reference>
<keyword evidence="2" id="KW-0645">Protease</keyword>
<gene>
    <name evidence="7" type="ORF">MXD59_02565</name>
</gene>
<proteinExistence type="inferred from homology"/>
<dbReference type="Proteomes" id="UP001201873">
    <property type="component" value="Unassembled WGS sequence"/>
</dbReference>
<evidence type="ECO:0000256" key="3">
    <source>
        <dbReference type="ARBA" id="ARBA00022801"/>
    </source>
</evidence>
<feature type="coiled-coil region" evidence="5">
    <location>
        <begin position="192"/>
        <end position="226"/>
    </location>
</feature>
<dbReference type="Pfam" id="PF00877">
    <property type="entry name" value="NLPC_P60"/>
    <property type="match status" value="1"/>
</dbReference>
<evidence type="ECO:0000259" key="6">
    <source>
        <dbReference type="PROSITE" id="PS51935"/>
    </source>
</evidence>
<evidence type="ECO:0000256" key="4">
    <source>
        <dbReference type="ARBA" id="ARBA00022807"/>
    </source>
</evidence>
<dbReference type="PANTHER" id="PTHR47359:SF3">
    <property type="entry name" value="NLP_P60 DOMAIN-CONTAINING PROTEIN-RELATED"/>
    <property type="match status" value="1"/>
</dbReference>
<dbReference type="EMBL" id="JALKFT010000002">
    <property type="protein sequence ID" value="MCK9874676.1"/>
    <property type="molecule type" value="Genomic_DNA"/>
</dbReference>
<comment type="similarity">
    <text evidence="1">Belongs to the peptidase C40 family.</text>
</comment>
<sequence length="398" mass="41414">MDRAKSNAARGAWPVALGLTGLLLAGPTTLVGSAGVAWANPAESSSTDLAGVQAEIDEASAELDAQAQQAAQAAEQFNAERIRLAAAEQAAAAAAARVVRADQAVRAASDRHRGLAVSAGRAGGFSELSLLFTGDLQHALDRVGAVNALATRQRLADTSLRLARRDLTGARHDADAALADKKEIVADLGRRKQSLEASADSQRQLLDRLQARYAELKRQALARAEAARRARQAAAAAAAAALARQAQEAQSRYQQAVGIAATAGRSFAATPITAAPPQAPLGSGGAAVAVQEAYAQLGKPYVWGADGPGTFDCSGLSQWVWRKAGVSLSHYTGSQWNEGKRVGRAELIPGDLVFFNEELDHVGIYVGGDQMIDAPHTGAVVRVEPIWPSFQGGVRPGA</sequence>